<reference evidence="1" key="1">
    <citation type="submission" date="2020-04" db="EMBL/GenBank/DDBJ databases">
        <authorList>
            <person name="Chiriac C."/>
            <person name="Salcher M."/>
            <person name="Ghai R."/>
            <person name="Kavagutti S V."/>
        </authorList>
    </citation>
    <scope>NUCLEOTIDE SEQUENCE</scope>
</reference>
<gene>
    <name evidence="1" type="ORF">UFOVP826_30</name>
</gene>
<dbReference type="EMBL" id="LR796765">
    <property type="protein sequence ID" value="CAB4164376.1"/>
    <property type="molecule type" value="Genomic_DNA"/>
</dbReference>
<protein>
    <submittedName>
        <fullName evidence="1">Uncharacterized protein</fullName>
    </submittedName>
</protein>
<organism evidence="1">
    <name type="scientific">uncultured Caudovirales phage</name>
    <dbReference type="NCBI Taxonomy" id="2100421"/>
    <lineage>
        <taxon>Viruses</taxon>
        <taxon>Duplodnaviria</taxon>
        <taxon>Heunggongvirae</taxon>
        <taxon>Uroviricota</taxon>
        <taxon>Caudoviricetes</taxon>
        <taxon>Peduoviridae</taxon>
        <taxon>Maltschvirus</taxon>
        <taxon>Maltschvirus maltsch</taxon>
    </lineage>
</organism>
<name>A0A6J5P351_9CAUD</name>
<proteinExistence type="predicted"/>
<evidence type="ECO:0000313" key="1">
    <source>
        <dbReference type="EMBL" id="CAB4164376.1"/>
    </source>
</evidence>
<sequence length="89" mass="9692">MSEYSHYAGFRIVEDKNIPPTKACFCIGPQNGQPLCPCAMQHVRIENGRYVEKRDLGPVVGQEKCLMCSGVHGNGLPCPTLTPMSGETP</sequence>
<accession>A0A6J5P351</accession>